<accession>A0A418PQV4</accession>
<comment type="caution">
    <text evidence="3">The sequence shown here is derived from an EMBL/GenBank/DDBJ whole genome shotgun (WGS) entry which is preliminary data.</text>
</comment>
<dbReference type="InterPro" id="IPR011006">
    <property type="entry name" value="CheY-like_superfamily"/>
</dbReference>
<dbReference type="Gene3D" id="3.40.50.2300">
    <property type="match status" value="1"/>
</dbReference>
<keyword evidence="1" id="KW-0597">Phosphoprotein</keyword>
<dbReference type="OrthoDB" id="827995at2"/>
<dbReference type="PANTHER" id="PTHR44520">
    <property type="entry name" value="RESPONSE REGULATOR RCP1-RELATED"/>
    <property type="match status" value="1"/>
</dbReference>
<dbReference type="GO" id="GO:0000160">
    <property type="term" value="P:phosphorelay signal transduction system"/>
    <property type="evidence" value="ECO:0007669"/>
    <property type="project" value="InterPro"/>
</dbReference>
<gene>
    <name evidence="3" type="ORF">D0X99_11035</name>
</gene>
<dbReference type="AlphaFoldDB" id="A0A418PQV4"/>
<sequence length="134" mass="15198">MNSELILVDDDDVLLVIFEKMIHKVDPGIKLIPFNSGKKALSYLSTIPESGTNRYLLVDINLKDMSGWDFLNELVERKDKFSKVILITSSVNSSNPITAKKYVPVIGFFEKPLTFEIIHQILNLIGQNSTEKKE</sequence>
<organism evidence="3 4">
    <name type="scientific">Algoriphagus lacus</name>
    <dbReference type="NCBI Taxonomy" id="2056311"/>
    <lineage>
        <taxon>Bacteria</taxon>
        <taxon>Pseudomonadati</taxon>
        <taxon>Bacteroidota</taxon>
        <taxon>Cytophagia</taxon>
        <taxon>Cytophagales</taxon>
        <taxon>Cyclobacteriaceae</taxon>
        <taxon>Algoriphagus</taxon>
    </lineage>
</organism>
<feature type="modified residue" description="4-aspartylphosphate" evidence="1">
    <location>
        <position position="59"/>
    </location>
</feature>
<dbReference type="SUPFAM" id="SSF52172">
    <property type="entry name" value="CheY-like"/>
    <property type="match status" value="1"/>
</dbReference>
<reference evidence="3 4" key="1">
    <citation type="submission" date="2018-09" db="EMBL/GenBank/DDBJ databases">
        <authorList>
            <person name="Wang X."/>
            <person name="Du Z."/>
        </authorList>
    </citation>
    <scope>NUCLEOTIDE SEQUENCE [LARGE SCALE GENOMIC DNA]</scope>
    <source>
        <strain evidence="3 4">N3</strain>
    </source>
</reference>
<dbReference type="CDD" id="cd00156">
    <property type="entry name" value="REC"/>
    <property type="match status" value="1"/>
</dbReference>
<proteinExistence type="predicted"/>
<dbReference type="InterPro" id="IPR001789">
    <property type="entry name" value="Sig_transdc_resp-reg_receiver"/>
</dbReference>
<feature type="domain" description="Response regulatory" evidence="2">
    <location>
        <begin position="4"/>
        <end position="126"/>
    </location>
</feature>
<dbReference type="PANTHER" id="PTHR44520:SF2">
    <property type="entry name" value="RESPONSE REGULATOR RCP1"/>
    <property type="match status" value="1"/>
</dbReference>
<dbReference type="Pfam" id="PF00072">
    <property type="entry name" value="Response_reg"/>
    <property type="match status" value="1"/>
</dbReference>
<dbReference type="EMBL" id="QXML01000005">
    <property type="protein sequence ID" value="RIW14983.1"/>
    <property type="molecule type" value="Genomic_DNA"/>
</dbReference>
<name>A0A418PQV4_9BACT</name>
<dbReference type="RefSeq" id="WP_119477889.1">
    <property type="nucleotide sequence ID" value="NZ_QXML01000005.1"/>
</dbReference>
<dbReference type="PROSITE" id="PS50110">
    <property type="entry name" value="RESPONSE_REGULATORY"/>
    <property type="match status" value="1"/>
</dbReference>
<dbReference type="InterPro" id="IPR052893">
    <property type="entry name" value="TCS_response_regulator"/>
</dbReference>
<protein>
    <submittedName>
        <fullName evidence="3">Response regulator</fullName>
    </submittedName>
</protein>
<evidence type="ECO:0000313" key="4">
    <source>
        <dbReference type="Proteomes" id="UP000283522"/>
    </source>
</evidence>
<keyword evidence="4" id="KW-1185">Reference proteome</keyword>
<evidence type="ECO:0000256" key="1">
    <source>
        <dbReference type="PROSITE-ProRule" id="PRU00169"/>
    </source>
</evidence>
<evidence type="ECO:0000313" key="3">
    <source>
        <dbReference type="EMBL" id="RIW14983.1"/>
    </source>
</evidence>
<dbReference type="Proteomes" id="UP000283522">
    <property type="component" value="Unassembled WGS sequence"/>
</dbReference>
<evidence type="ECO:0000259" key="2">
    <source>
        <dbReference type="PROSITE" id="PS50110"/>
    </source>
</evidence>